<dbReference type="eggNOG" id="COG0591">
    <property type="taxonomic scope" value="Bacteria"/>
</dbReference>
<evidence type="ECO:0000313" key="15">
    <source>
        <dbReference type="EMBL" id="EGA91749.1"/>
    </source>
</evidence>
<comment type="similarity">
    <text evidence="2 13">Belongs to the sodium:solute symporter (SSF) (TC 2.A.21) family.</text>
</comment>
<evidence type="ECO:0000256" key="11">
    <source>
        <dbReference type="ARBA" id="ARBA00023201"/>
    </source>
</evidence>
<organism evidence="15 16">
    <name type="scientific">Clostridium symbiosum (strain WAL-14163)</name>
    <dbReference type="NCBI Taxonomy" id="742740"/>
    <lineage>
        <taxon>Bacteria</taxon>
        <taxon>Bacillati</taxon>
        <taxon>Bacillota</taxon>
        <taxon>Clostridia</taxon>
        <taxon>Lachnospirales</taxon>
        <taxon>Lachnospiraceae</taxon>
        <taxon>Otoolea</taxon>
    </lineage>
</organism>
<dbReference type="PROSITE" id="PS50283">
    <property type="entry name" value="NA_SOLUT_SYMP_3"/>
    <property type="match status" value="1"/>
</dbReference>
<feature type="transmembrane region" description="Helical" evidence="14">
    <location>
        <begin position="425"/>
        <end position="444"/>
    </location>
</feature>
<feature type="transmembrane region" description="Helical" evidence="14">
    <location>
        <begin position="235"/>
        <end position="252"/>
    </location>
</feature>
<feature type="transmembrane region" description="Helical" evidence="14">
    <location>
        <begin position="74"/>
        <end position="92"/>
    </location>
</feature>
<comment type="function">
    <text evidence="14">Catalyzes the sodium-dependent uptake of extracellular L-proline.</text>
</comment>
<reference evidence="15 16" key="1">
    <citation type="submission" date="2010-12" db="EMBL/GenBank/DDBJ databases">
        <title>The Genome Sequence of Clostridium symbiosum strain WAL-14163.</title>
        <authorList>
            <person name="Earl A."/>
            <person name="Ward D."/>
            <person name="Feldgarden M."/>
            <person name="Gevers D."/>
            <person name="Finegold S.M."/>
            <person name="Summanen P.H."/>
            <person name="Molitoris D.R."/>
            <person name="Vaisanen M.L."/>
            <person name="Daigneault M."/>
            <person name="Young S.K."/>
            <person name="Zeng Q."/>
            <person name="Gargeya S."/>
            <person name="Fitzgerald M."/>
            <person name="Haas B."/>
            <person name="Abouelleil A."/>
            <person name="Alvarado L."/>
            <person name="Arachchi H.M."/>
            <person name="Berlin A."/>
            <person name="Brown A."/>
            <person name="Chapman S.B."/>
            <person name="Chen Z."/>
            <person name="Dunbar C."/>
            <person name="Freedman E."/>
            <person name="Gearin G."/>
            <person name="Gellesch M."/>
            <person name="Goldberg J."/>
            <person name="Griggs A."/>
            <person name="Gujja S."/>
            <person name="Heilman E."/>
            <person name="Heiman D."/>
            <person name="Howarth C."/>
            <person name="Larson L."/>
            <person name="Lui A."/>
            <person name="MacDonald P.J.P."/>
            <person name="Mehta T."/>
            <person name="Montmayeur A."/>
            <person name="Murphy C."/>
            <person name="Neiman D."/>
            <person name="Pearson M."/>
            <person name="Priest M."/>
            <person name="Roberts A."/>
            <person name="Saif S."/>
            <person name="Shea T."/>
            <person name="Shenoy N."/>
            <person name="Sisk P."/>
            <person name="Stolte C."/>
            <person name="Sykes S."/>
            <person name="White J."/>
            <person name="Yandava C."/>
            <person name="Nusbaum C."/>
            <person name="Birren B."/>
        </authorList>
    </citation>
    <scope>NUCLEOTIDE SEQUENCE [LARGE SCALE GENOMIC DNA]</scope>
    <source>
        <strain evidence="15 16">WAL-14163</strain>
    </source>
</reference>
<sequence length="491" mass="52526">MTGIFIGIAVYLAATFGVSIYTGRKGHSKSSAGFIVGEKNFGSVVTALAMGTTLASGFAFIGLVGMGYTLGLVATWQCIWGTILEFICWFFLAHKLRAMSEKTEVLTPIEAMSKLHGDPHNLIKISGGLMIGLFITFYLAGQFTAASKAANVLGLNPSAIAVGIAVLTIAYIFLGGVNAAMWTNAIQGFIMILSFGVLVAVSLSKVGGLSGLFASLSTADPSLIQWNNGRSTGNAAFYICNYWLGSAAGFLAQPQAIQKYLTIKNDKQIRKSCVLSSIFNIIRQLGPVLIGMSCRLLYPTIADPETCIPQIIVDYIPNILGGILMAGIFAAVMSTTESLLLQSTSELSRNFLEKGILAKRHISQKAYGIICKLLTIVIGIIGLLISLFGSGGVFNMIIFAWTGLMTSVGPSLYLGLYWKKCTSQGILAGILTGIPATCVWYYLFKTSTGIHEAISVVVPIIAVIVVSLMTQNIQQEDNWADKIKNLKELTT</sequence>
<feature type="transmembrane region" description="Helical" evidence="14">
    <location>
        <begin position="318"/>
        <end position="341"/>
    </location>
</feature>
<feature type="transmembrane region" description="Helical" evidence="14">
    <location>
        <begin position="122"/>
        <end position="140"/>
    </location>
</feature>
<dbReference type="RefSeq" id="WP_003504789.1">
    <property type="nucleotide sequence ID" value="NZ_GL834321.1"/>
</dbReference>
<accession>E7GTW2</accession>
<evidence type="ECO:0000256" key="14">
    <source>
        <dbReference type="RuleBase" id="RU366012"/>
    </source>
</evidence>
<keyword evidence="11 14" id="KW-0739">Sodium transport</keyword>
<keyword evidence="4 14" id="KW-1003">Cell membrane</keyword>
<keyword evidence="9 14" id="KW-0406">Ion transport</keyword>
<dbReference type="GO" id="GO:0015824">
    <property type="term" value="P:proline transport"/>
    <property type="evidence" value="ECO:0007669"/>
    <property type="project" value="UniProtKB-UniRule"/>
</dbReference>
<dbReference type="GO" id="GO:0005298">
    <property type="term" value="F:proline:sodium symporter activity"/>
    <property type="evidence" value="ECO:0007669"/>
    <property type="project" value="UniProtKB-UniRule"/>
</dbReference>
<evidence type="ECO:0000256" key="5">
    <source>
        <dbReference type="ARBA" id="ARBA00022692"/>
    </source>
</evidence>
<dbReference type="InterPro" id="IPR038377">
    <property type="entry name" value="Na/Glc_symporter_sf"/>
</dbReference>
<protein>
    <recommendedName>
        <fullName evidence="14">Sodium/proline symporter</fullName>
    </recommendedName>
    <alternativeName>
        <fullName evidence="14">Proline permease</fullName>
    </alternativeName>
</protein>
<dbReference type="InterPro" id="IPR011851">
    <property type="entry name" value="Na/Pro_symporter"/>
</dbReference>
<evidence type="ECO:0000256" key="1">
    <source>
        <dbReference type="ARBA" id="ARBA00004651"/>
    </source>
</evidence>
<dbReference type="InterPro" id="IPR001734">
    <property type="entry name" value="Na/solute_symporter"/>
</dbReference>
<comment type="caution">
    <text evidence="15">The sequence shown here is derived from an EMBL/GenBank/DDBJ whole genome shotgun (WGS) entry which is preliminary data.</text>
</comment>
<keyword evidence="10 14" id="KW-0472">Membrane</keyword>
<dbReference type="Gene3D" id="1.20.1730.10">
    <property type="entry name" value="Sodium/glucose cotransporter"/>
    <property type="match status" value="1"/>
</dbReference>
<keyword evidence="8 14" id="KW-0915">Sodium</keyword>
<evidence type="ECO:0000256" key="3">
    <source>
        <dbReference type="ARBA" id="ARBA00022448"/>
    </source>
</evidence>
<keyword evidence="6 14" id="KW-0769">Symport</keyword>
<evidence type="ECO:0000256" key="12">
    <source>
        <dbReference type="ARBA" id="ARBA00033708"/>
    </source>
</evidence>
<dbReference type="Pfam" id="PF00474">
    <property type="entry name" value="SSF"/>
    <property type="match status" value="1"/>
</dbReference>
<dbReference type="Proteomes" id="UP000002970">
    <property type="component" value="Unassembled WGS sequence"/>
</dbReference>
<keyword evidence="3 14" id="KW-0813">Transport</keyword>
<dbReference type="CDD" id="cd11475">
    <property type="entry name" value="SLC5sbd_PutP"/>
    <property type="match status" value="1"/>
</dbReference>
<dbReference type="STRING" id="1512.GCA_900049235_04711"/>
<dbReference type="EMBL" id="ADLQ01000102">
    <property type="protein sequence ID" value="EGA91749.1"/>
    <property type="molecule type" value="Genomic_DNA"/>
</dbReference>
<feature type="transmembrane region" description="Helical" evidence="14">
    <location>
        <begin position="160"/>
        <end position="182"/>
    </location>
</feature>
<evidence type="ECO:0000256" key="13">
    <source>
        <dbReference type="RuleBase" id="RU362091"/>
    </source>
</evidence>
<proteinExistence type="inferred from homology"/>
<comment type="subcellular location">
    <subcellularLocation>
        <location evidence="1 14">Cell membrane</location>
        <topology evidence="1 14">Multi-pass membrane protein</topology>
    </subcellularLocation>
</comment>
<dbReference type="GO" id="GO:0005886">
    <property type="term" value="C:plasma membrane"/>
    <property type="evidence" value="ECO:0007669"/>
    <property type="project" value="UniProtKB-SubCell"/>
</dbReference>
<keyword evidence="16" id="KW-1185">Reference proteome</keyword>
<dbReference type="PANTHER" id="PTHR48086:SF3">
    <property type="entry name" value="SODIUM_PROLINE SYMPORTER"/>
    <property type="match status" value="1"/>
</dbReference>
<feature type="transmembrane region" description="Helical" evidence="14">
    <location>
        <begin position="394"/>
        <end position="418"/>
    </location>
</feature>
<feature type="transmembrane region" description="Helical" evidence="14">
    <location>
        <begin position="366"/>
        <end position="388"/>
    </location>
</feature>
<evidence type="ECO:0000313" key="16">
    <source>
        <dbReference type="Proteomes" id="UP000002970"/>
    </source>
</evidence>
<evidence type="ECO:0000256" key="9">
    <source>
        <dbReference type="ARBA" id="ARBA00023065"/>
    </source>
</evidence>
<dbReference type="PANTHER" id="PTHR48086">
    <property type="entry name" value="SODIUM/PROLINE SYMPORTER-RELATED"/>
    <property type="match status" value="1"/>
</dbReference>
<dbReference type="HOGENOM" id="CLU_018808_15_2_9"/>
<name>E7GTW2_CLOS6</name>
<keyword evidence="14" id="KW-0029">Amino-acid transport</keyword>
<dbReference type="InterPro" id="IPR050277">
    <property type="entry name" value="Sodium:Solute_Symporter"/>
</dbReference>
<evidence type="ECO:0000256" key="2">
    <source>
        <dbReference type="ARBA" id="ARBA00006434"/>
    </source>
</evidence>
<evidence type="ECO:0000256" key="6">
    <source>
        <dbReference type="ARBA" id="ARBA00022847"/>
    </source>
</evidence>
<feature type="transmembrane region" description="Helical" evidence="14">
    <location>
        <begin position="189"/>
        <end position="215"/>
    </location>
</feature>
<evidence type="ECO:0000256" key="7">
    <source>
        <dbReference type="ARBA" id="ARBA00022989"/>
    </source>
</evidence>
<evidence type="ECO:0000256" key="10">
    <source>
        <dbReference type="ARBA" id="ARBA00023136"/>
    </source>
</evidence>
<keyword evidence="5 14" id="KW-0812">Transmembrane</keyword>
<feature type="transmembrane region" description="Helical" evidence="14">
    <location>
        <begin position="44"/>
        <end position="68"/>
    </location>
</feature>
<dbReference type="GO" id="GO:0031402">
    <property type="term" value="F:sodium ion binding"/>
    <property type="evidence" value="ECO:0007669"/>
    <property type="project" value="UniProtKB-UniRule"/>
</dbReference>
<dbReference type="AlphaFoldDB" id="E7GTW2"/>
<comment type="catalytic activity">
    <reaction evidence="12">
        <text>L-proline(in) + Na(+)(in) = L-proline(out) + Na(+)(out)</text>
        <dbReference type="Rhea" id="RHEA:28967"/>
        <dbReference type="ChEBI" id="CHEBI:29101"/>
        <dbReference type="ChEBI" id="CHEBI:60039"/>
    </reaction>
</comment>
<feature type="transmembrane region" description="Helical" evidence="14">
    <location>
        <begin position="450"/>
        <end position="469"/>
    </location>
</feature>
<evidence type="ECO:0000256" key="4">
    <source>
        <dbReference type="ARBA" id="ARBA00022475"/>
    </source>
</evidence>
<feature type="transmembrane region" description="Helical" evidence="14">
    <location>
        <begin position="273"/>
        <end position="298"/>
    </location>
</feature>
<gene>
    <name evidence="15" type="ORF">HMPREF9474_04357</name>
</gene>
<evidence type="ECO:0000256" key="8">
    <source>
        <dbReference type="ARBA" id="ARBA00023053"/>
    </source>
</evidence>
<feature type="transmembrane region" description="Helical" evidence="14">
    <location>
        <begin position="6"/>
        <end position="23"/>
    </location>
</feature>
<keyword evidence="7 14" id="KW-1133">Transmembrane helix</keyword>